<organism evidence="7 8">
    <name type="scientific">Anguilla anguilla</name>
    <name type="common">European freshwater eel</name>
    <name type="synonym">Muraena anguilla</name>
    <dbReference type="NCBI Taxonomy" id="7936"/>
    <lineage>
        <taxon>Eukaryota</taxon>
        <taxon>Metazoa</taxon>
        <taxon>Chordata</taxon>
        <taxon>Craniata</taxon>
        <taxon>Vertebrata</taxon>
        <taxon>Euteleostomi</taxon>
        <taxon>Actinopterygii</taxon>
        <taxon>Neopterygii</taxon>
        <taxon>Teleostei</taxon>
        <taxon>Anguilliformes</taxon>
        <taxon>Anguillidae</taxon>
        <taxon>Anguilla</taxon>
    </lineage>
</organism>
<protein>
    <submittedName>
        <fullName evidence="7">Uncharacterized protein</fullName>
    </submittedName>
</protein>
<dbReference type="GO" id="GO:0005634">
    <property type="term" value="C:nucleus"/>
    <property type="evidence" value="ECO:0007669"/>
    <property type="project" value="UniProtKB-SubCell"/>
</dbReference>
<accession>A0A9D3M715</accession>
<feature type="compositionally biased region" description="Polar residues" evidence="6">
    <location>
        <begin position="84"/>
        <end position="96"/>
    </location>
</feature>
<dbReference type="PANTHER" id="PTHR46004:SF1">
    <property type="entry name" value="CYCLIC AMP-RESPONSIVE ELEMENT-BINDING PROTEIN 3-LIKE PROTEIN 1"/>
    <property type="match status" value="1"/>
</dbReference>
<gene>
    <name evidence="7" type="ORF">ANANG_G00211590</name>
</gene>
<comment type="subcellular location">
    <subcellularLocation>
        <location evidence="1">Nucleus</location>
    </subcellularLocation>
</comment>
<keyword evidence="3" id="KW-0238">DNA-binding</keyword>
<dbReference type="GO" id="GO:0000981">
    <property type="term" value="F:DNA-binding transcription factor activity, RNA polymerase II-specific"/>
    <property type="evidence" value="ECO:0007669"/>
    <property type="project" value="TreeGrafter"/>
</dbReference>
<evidence type="ECO:0000256" key="1">
    <source>
        <dbReference type="ARBA" id="ARBA00004123"/>
    </source>
</evidence>
<dbReference type="Proteomes" id="UP001044222">
    <property type="component" value="Chromosome 11"/>
</dbReference>
<sequence>MDTLLDNFSSEKPFPNSNLLDLEDLNESDFLTNVHFTDHMEDFSHELLSSFFDEQLLAEQNPLMDMELDTPSPDIQAEHCYSLSGDSAPQSPSQPIKTDEDTAAKQK</sequence>
<evidence type="ECO:0000256" key="2">
    <source>
        <dbReference type="ARBA" id="ARBA00023015"/>
    </source>
</evidence>
<feature type="compositionally biased region" description="Basic and acidic residues" evidence="6">
    <location>
        <begin position="97"/>
        <end position="107"/>
    </location>
</feature>
<evidence type="ECO:0000256" key="4">
    <source>
        <dbReference type="ARBA" id="ARBA00023163"/>
    </source>
</evidence>
<dbReference type="PANTHER" id="PTHR46004">
    <property type="entry name" value="CYCLIC AMP RESPONSE ELEMENT-BINDING PROTEIN A"/>
    <property type="match status" value="1"/>
</dbReference>
<evidence type="ECO:0000256" key="3">
    <source>
        <dbReference type="ARBA" id="ARBA00023125"/>
    </source>
</evidence>
<reference evidence="7" key="1">
    <citation type="submission" date="2021-01" db="EMBL/GenBank/DDBJ databases">
        <title>A chromosome-scale assembly of European eel, Anguilla anguilla.</title>
        <authorList>
            <person name="Henkel C."/>
            <person name="Jong-Raadsen S.A."/>
            <person name="Dufour S."/>
            <person name="Weltzien F.-A."/>
            <person name="Palstra A.P."/>
            <person name="Pelster B."/>
            <person name="Spaink H.P."/>
            <person name="Van Den Thillart G.E."/>
            <person name="Jansen H."/>
            <person name="Zahm M."/>
            <person name="Klopp C."/>
            <person name="Cedric C."/>
            <person name="Louis A."/>
            <person name="Berthelot C."/>
            <person name="Parey E."/>
            <person name="Roest Crollius H."/>
            <person name="Montfort J."/>
            <person name="Robinson-Rechavi M."/>
            <person name="Bucao C."/>
            <person name="Bouchez O."/>
            <person name="Gislard M."/>
            <person name="Lluch J."/>
            <person name="Milhes M."/>
            <person name="Lampietro C."/>
            <person name="Lopez Roques C."/>
            <person name="Donnadieu C."/>
            <person name="Braasch I."/>
            <person name="Desvignes T."/>
            <person name="Postlethwait J."/>
            <person name="Bobe J."/>
            <person name="Guiguen Y."/>
            <person name="Dirks R."/>
        </authorList>
    </citation>
    <scope>NUCLEOTIDE SEQUENCE</scope>
    <source>
        <strain evidence="7">Tag_6206</strain>
        <tissue evidence="7">Liver</tissue>
    </source>
</reference>
<evidence type="ECO:0000313" key="7">
    <source>
        <dbReference type="EMBL" id="KAG5840008.1"/>
    </source>
</evidence>
<name>A0A9D3M715_ANGAN</name>
<evidence type="ECO:0000256" key="6">
    <source>
        <dbReference type="SAM" id="MobiDB-lite"/>
    </source>
</evidence>
<dbReference type="AlphaFoldDB" id="A0A9D3M715"/>
<keyword evidence="8" id="KW-1185">Reference proteome</keyword>
<evidence type="ECO:0000313" key="8">
    <source>
        <dbReference type="Proteomes" id="UP001044222"/>
    </source>
</evidence>
<keyword evidence="2" id="KW-0805">Transcription regulation</keyword>
<dbReference type="GO" id="GO:0035497">
    <property type="term" value="F:cAMP response element binding"/>
    <property type="evidence" value="ECO:0007669"/>
    <property type="project" value="TreeGrafter"/>
</dbReference>
<feature type="region of interest" description="Disordered" evidence="6">
    <location>
        <begin position="65"/>
        <end position="107"/>
    </location>
</feature>
<evidence type="ECO:0000256" key="5">
    <source>
        <dbReference type="ARBA" id="ARBA00023242"/>
    </source>
</evidence>
<keyword evidence="4" id="KW-0804">Transcription</keyword>
<proteinExistence type="predicted"/>
<keyword evidence="5" id="KW-0539">Nucleus</keyword>
<comment type="caution">
    <text evidence="7">The sequence shown here is derived from an EMBL/GenBank/DDBJ whole genome shotgun (WGS) entry which is preliminary data.</text>
</comment>
<dbReference type="EMBL" id="JAFIRN010000011">
    <property type="protein sequence ID" value="KAG5840008.1"/>
    <property type="molecule type" value="Genomic_DNA"/>
</dbReference>